<comment type="similarity">
    <text evidence="3">Belongs to the purine nucleoside phosphorylase YfiH/LACC1 family.</text>
</comment>
<dbReference type="PROSITE" id="PS01129">
    <property type="entry name" value="PSI_RLU"/>
    <property type="match status" value="1"/>
</dbReference>
<dbReference type="CDD" id="cd00165">
    <property type="entry name" value="S4"/>
    <property type="match status" value="1"/>
</dbReference>
<dbReference type="GO" id="GO:0017061">
    <property type="term" value="F:S-methyl-5-thioadenosine phosphorylase activity"/>
    <property type="evidence" value="ECO:0007669"/>
    <property type="project" value="UniProtKB-EC"/>
</dbReference>
<comment type="similarity">
    <text evidence="4">Belongs to the pseudouridine synthase RluA family.</text>
</comment>
<evidence type="ECO:0000259" key="14">
    <source>
        <dbReference type="Pfam" id="PF00849"/>
    </source>
</evidence>
<dbReference type="GO" id="GO:0016787">
    <property type="term" value="F:hydrolase activity"/>
    <property type="evidence" value="ECO:0007669"/>
    <property type="project" value="UniProtKB-KW"/>
</dbReference>
<keyword evidence="6" id="KW-0479">Metal-binding</keyword>
<protein>
    <recommendedName>
        <fullName evidence="14">Pseudouridine synthase RsuA/RluA-like domain-containing protein</fullName>
    </recommendedName>
</protein>
<dbReference type="AlphaFoldDB" id="C9LR23"/>
<dbReference type="InterPro" id="IPR006224">
    <property type="entry name" value="PsdUridine_synth_RluA-like_CS"/>
</dbReference>
<comment type="function">
    <text evidence="2">Purine nucleoside enzyme that catalyzes the phosphorolysis of adenosine and inosine nucleosides, yielding D-ribose 1-phosphate and the respective free bases, adenine and hypoxanthine. Also catalyzes the phosphorolysis of S-methyl-5'-thioadenosine into adenine and S-methyl-5-thio-alpha-D-ribose 1-phosphate. Also has adenosine deaminase activity.</text>
</comment>
<name>C9LR23_9FIRM</name>
<dbReference type="InterPro" id="IPR020103">
    <property type="entry name" value="PsdUridine_synth_cat_dom_sf"/>
</dbReference>
<evidence type="ECO:0000256" key="10">
    <source>
        <dbReference type="ARBA" id="ARBA00048968"/>
    </source>
</evidence>
<comment type="catalytic activity">
    <reaction evidence="9">
        <text>adenosine + H2O + H(+) = inosine + NH4(+)</text>
        <dbReference type="Rhea" id="RHEA:24408"/>
        <dbReference type="ChEBI" id="CHEBI:15377"/>
        <dbReference type="ChEBI" id="CHEBI:15378"/>
        <dbReference type="ChEBI" id="CHEBI:16335"/>
        <dbReference type="ChEBI" id="CHEBI:17596"/>
        <dbReference type="ChEBI" id="CHEBI:28938"/>
        <dbReference type="EC" id="3.5.4.4"/>
    </reaction>
    <physiologicalReaction direction="left-to-right" evidence="9">
        <dbReference type="Rhea" id="RHEA:24409"/>
    </physiologicalReaction>
</comment>
<dbReference type="Pfam" id="PF02578">
    <property type="entry name" value="Cu-oxidase_4"/>
    <property type="match status" value="1"/>
</dbReference>
<dbReference type="GO" id="GO:0006396">
    <property type="term" value="P:RNA processing"/>
    <property type="evidence" value="ECO:0007669"/>
    <property type="project" value="UniProtKB-ARBA"/>
</dbReference>
<keyword evidence="13" id="KW-0694">RNA-binding</keyword>
<dbReference type="InterPro" id="IPR006145">
    <property type="entry name" value="PsdUridine_synth_RsuA/RluA"/>
</dbReference>
<dbReference type="RefSeq" id="WP_007070940.1">
    <property type="nucleotide sequence ID" value="NZ_GG698602.1"/>
</dbReference>
<gene>
    <name evidence="15" type="ORF">GCWU000321_02005</name>
</gene>
<evidence type="ECO:0000256" key="7">
    <source>
        <dbReference type="ARBA" id="ARBA00022801"/>
    </source>
</evidence>
<dbReference type="eggNOG" id="COG0564">
    <property type="taxonomic scope" value="Bacteria"/>
</dbReference>
<dbReference type="GO" id="GO:0003723">
    <property type="term" value="F:RNA binding"/>
    <property type="evidence" value="ECO:0007669"/>
    <property type="project" value="UniProtKB-KW"/>
</dbReference>
<dbReference type="NCBIfam" id="TIGR00005">
    <property type="entry name" value="rluA_subfam"/>
    <property type="match status" value="1"/>
</dbReference>
<dbReference type="Gene3D" id="3.60.140.10">
    <property type="entry name" value="CNF1/YfiH-like putative cysteine hydrolases"/>
    <property type="match status" value="1"/>
</dbReference>
<accession>C9LR23</accession>
<feature type="active site" evidence="12">
    <location>
        <position position="132"/>
    </location>
</feature>
<comment type="catalytic activity">
    <reaction evidence="10">
        <text>adenosine + phosphate = alpha-D-ribose 1-phosphate + adenine</text>
        <dbReference type="Rhea" id="RHEA:27642"/>
        <dbReference type="ChEBI" id="CHEBI:16335"/>
        <dbReference type="ChEBI" id="CHEBI:16708"/>
        <dbReference type="ChEBI" id="CHEBI:43474"/>
        <dbReference type="ChEBI" id="CHEBI:57720"/>
        <dbReference type="EC" id="2.4.2.1"/>
    </reaction>
    <physiologicalReaction direction="left-to-right" evidence="10">
        <dbReference type="Rhea" id="RHEA:27643"/>
    </physiologicalReaction>
</comment>
<dbReference type="NCBIfam" id="TIGR00726">
    <property type="entry name" value="peptidoglycan editing factor PgeF"/>
    <property type="match status" value="1"/>
</dbReference>
<evidence type="ECO:0000256" key="13">
    <source>
        <dbReference type="PROSITE-ProRule" id="PRU00182"/>
    </source>
</evidence>
<dbReference type="CDD" id="cd16833">
    <property type="entry name" value="YfiH"/>
    <property type="match status" value="1"/>
</dbReference>
<dbReference type="Pfam" id="PF00849">
    <property type="entry name" value="PseudoU_synth_2"/>
    <property type="match status" value="1"/>
</dbReference>
<comment type="catalytic activity">
    <reaction evidence="1">
        <text>inosine + phosphate = alpha-D-ribose 1-phosphate + hypoxanthine</text>
        <dbReference type="Rhea" id="RHEA:27646"/>
        <dbReference type="ChEBI" id="CHEBI:17368"/>
        <dbReference type="ChEBI" id="CHEBI:17596"/>
        <dbReference type="ChEBI" id="CHEBI:43474"/>
        <dbReference type="ChEBI" id="CHEBI:57720"/>
        <dbReference type="EC" id="2.4.2.1"/>
    </reaction>
    <physiologicalReaction direction="left-to-right" evidence="1">
        <dbReference type="Rhea" id="RHEA:27647"/>
    </physiologicalReaction>
</comment>
<keyword evidence="8" id="KW-0862">Zinc</keyword>
<evidence type="ECO:0000256" key="6">
    <source>
        <dbReference type="ARBA" id="ARBA00022723"/>
    </source>
</evidence>
<dbReference type="Gene3D" id="3.30.2350.10">
    <property type="entry name" value="Pseudouridine synthase"/>
    <property type="match status" value="1"/>
</dbReference>
<organism evidence="15 16">
    <name type="scientific">Dialister invisus DSM 15470</name>
    <dbReference type="NCBI Taxonomy" id="592028"/>
    <lineage>
        <taxon>Bacteria</taxon>
        <taxon>Bacillati</taxon>
        <taxon>Bacillota</taxon>
        <taxon>Negativicutes</taxon>
        <taxon>Veillonellales</taxon>
        <taxon>Veillonellaceae</taxon>
        <taxon>Dialister</taxon>
    </lineage>
</organism>
<dbReference type="STRING" id="592028.GCWU000321_02005"/>
<evidence type="ECO:0000256" key="3">
    <source>
        <dbReference type="ARBA" id="ARBA00007353"/>
    </source>
</evidence>
<proteinExistence type="inferred from homology"/>
<evidence type="ECO:0000256" key="12">
    <source>
        <dbReference type="PIRSR" id="PIRSR606225-1"/>
    </source>
</evidence>
<keyword evidence="5" id="KW-0808">Transferase</keyword>
<dbReference type="HOGENOM" id="CLU_484622_0_0_9"/>
<dbReference type="SUPFAM" id="SSF64438">
    <property type="entry name" value="CNF1/YfiH-like putative cysteine hydrolases"/>
    <property type="match status" value="1"/>
</dbReference>
<dbReference type="InterPro" id="IPR011324">
    <property type="entry name" value="Cytotoxic_necrot_fac-like_cat"/>
</dbReference>
<dbReference type="GO" id="GO:0001522">
    <property type="term" value="P:pseudouridine synthesis"/>
    <property type="evidence" value="ECO:0007669"/>
    <property type="project" value="InterPro"/>
</dbReference>
<dbReference type="InterPro" id="IPR006225">
    <property type="entry name" value="PsdUridine_synth_RluC/D"/>
</dbReference>
<dbReference type="GeneID" id="78278565"/>
<evidence type="ECO:0000313" key="15">
    <source>
        <dbReference type="EMBL" id="EEW98009.1"/>
    </source>
</evidence>
<dbReference type="Proteomes" id="UP000004736">
    <property type="component" value="Unassembled WGS sequence"/>
</dbReference>
<dbReference type="CDD" id="cd02869">
    <property type="entry name" value="PseudoU_synth_RluA_like"/>
    <property type="match status" value="1"/>
</dbReference>
<evidence type="ECO:0000256" key="8">
    <source>
        <dbReference type="ARBA" id="ARBA00022833"/>
    </source>
</evidence>
<dbReference type="GO" id="GO:0005507">
    <property type="term" value="F:copper ion binding"/>
    <property type="evidence" value="ECO:0007669"/>
    <property type="project" value="TreeGrafter"/>
</dbReference>
<dbReference type="SUPFAM" id="SSF55120">
    <property type="entry name" value="Pseudouridine synthase"/>
    <property type="match status" value="1"/>
</dbReference>
<dbReference type="GO" id="GO:0009982">
    <property type="term" value="F:pseudouridine synthase activity"/>
    <property type="evidence" value="ECO:0007669"/>
    <property type="project" value="InterPro"/>
</dbReference>
<evidence type="ECO:0000256" key="4">
    <source>
        <dbReference type="ARBA" id="ARBA00010876"/>
    </source>
</evidence>
<keyword evidence="16" id="KW-1185">Reference proteome</keyword>
<evidence type="ECO:0000256" key="2">
    <source>
        <dbReference type="ARBA" id="ARBA00003215"/>
    </source>
</evidence>
<keyword evidence="7" id="KW-0378">Hydrolase</keyword>
<comment type="caution">
    <text evidence="15">The sequence shown here is derived from an EMBL/GenBank/DDBJ whole genome shotgun (WGS) entry which is preliminary data.</text>
</comment>
<dbReference type="PANTHER" id="PTHR30616:SF2">
    <property type="entry name" value="PURINE NUCLEOSIDE PHOSPHORYLASE LACC1"/>
    <property type="match status" value="1"/>
</dbReference>
<dbReference type="GO" id="GO:0140098">
    <property type="term" value="F:catalytic activity, acting on RNA"/>
    <property type="evidence" value="ECO:0007669"/>
    <property type="project" value="UniProtKB-ARBA"/>
</dbReference>
<evidence type="ECO:0000256" key="11">
    <source>
        <dbReference type="ARBA" id="ARBA00049893"/>
    </source>
</evidence>
<dbReference type="eggNOG" id="COG1496">
    <property type="taxonomic scope" value="Bacteria"/>
</dbReference>
<evidence type="ECO:0000313" key="16">
    <source>
        <dbReference type="Proteomes" id="UP000004736"/>
    </source>
</evidence>
<evidence type="ECO:0000256" key="5">
    <source>
        <dbReference type="ARBA" id="ARBA00022679"/>
    </source>
</evidence>
<sequence length="562" mass="62105">MEIDFEADAFDEGRHLRDVIRGHKGFSSALWKRIKWNGEVWLNGTRIHNAKTVLHEGDRVRLVWDESSDIVPADIPLDILYEDDTLLVVNKGTGMIIHPTNAGIHDTLVNAVAGYFQKKGEKSGIHPVYRLDRNTTGVVVVAKSAKAQYALTRSHDLIHREYIAVAGGYIPGEFGIVDAPIGRKEGSIIEWTVRKDGRPARTEYTVLRHGDNYTVLKLHLLTGRTHQIRVHARYMGTPLLGDDLYGGNHDLISRQALHAHTVTLTHPETGEAMKFTAPVPADMEPFMNEGKNMHIETKSGVSFLTFDVFKNENLIAAVSTKNGGVSTGAYHSLNMGFSTDDAPEKVRENRKRFFDVLGIIPERLVNCALVHGIHMEKVGKADCGRGAQDFTSAIPACDGLYTNEKNVPLGLNYADCTPLLFYDPVTSSIAVAHGGWRGTAGNIAGEAVRHLQESYGAEPKNIKAGIGPAIGKSVFEVEKDVVEAFEKIFDEEEMKRLSAPKGEGKILIDLPLANRILIERAGILPENIEDCGICTYCRNDLFYSYRKAAGRTGRHMAVMMLK</sequence>
<dbReference type="EMBL" id="ACIM02000001">
    <property type="protein sequence ID" value="EEW98009.1"/>
    <property type="molecule type" value="Genomic_DNA"/>
</dbReference>
<dbReference type="PANTHER" id="PTHR30616">
    <property type="entry name" value="UNCHARACTERIZED PROTEIN YFIH"/>
    <property type="match status" value="1"/>
</dbReference>
<evidence type="ECO:0000256" key="1">
    <source>
        <dbReference type="ARBA" id="ARBA00000553"/>
    </source>
</evidence>
<comment type="catalytic activity">
    <reaction evidence="11">
        <text>S-methyl-5'-thioadenosine + phosphate = 5-(methylsulfanyl)-alpha-D-ribose 1-phosphate + adenine</text>
        <dbReference type="Rhea" id="RHEA:11852"/>
        <dbReference type="ChEBI" id="CHEBI:16708"/>
        <dbReference type="ChEBI" id="CHEBI:17509"/>
        <dbReference type="ChEBI" id="CHEBI:43474"/>
        <dbReference type="ChEBI" id="CHEBI:58533"/>
        <dbReference type="EC" id="2.4.2.28"/>
    </reaction>
    <physiologicalReaction direction="left-to-right" evidence="11">
        <dbReference type="Rhea" id="RHEA:11853"/>
    </physiologicalReaction>
</comment>
<evidence type="ECO:0000256" key="9">
    <source>
        <dbReference type="ARBA" id="ARBA00047989"/>
    </source>
</evidence>
<dbReference type="PROSITE" id="PS50889">
    <property type="entry name" value="S4"/>
    <property type="match status" value="1"/>
</dbReference>
<reference evidence="15" key="1">
    <citation type="submission" date="2009-09" db="EMBL/GenBank/DDBJ databases">
        <authorList>
            <person name="Weinstock G."/>
            <person name="Sodergren E."/>
            <person name="Clifton S."/>
            <person name="Fulton L."/>
            <person name="Fulton B."/>
            <person name="Courtney L."/>
            <person name="Fronick C."/>
            <person name="Harrison M."/>
            <person name="Strong C."/>
            <person name="Farmer C."/>
            <person name="Delahaunty K."/>
            <person name="Markovic C."/>
            <person name="Hall O."/>
            <person name="Minx P."/>
            <person name="Tomlinson C."/>
            <person name="Mitreva M."/>
            <person name="Nelson J."/>
            <person name="Hou S."/>
            <person name="Wollam A."/>
            <person name="Pepin K.H."/>
            <person name="Johnson M."/>
            <person name="Bhonagiri V."/>
            <person name="Nash W.E."/>
            <person name="Warren W."/>
            <person name="Chinwalla A."/>
            <person name="Mardis E.R."/>
            <person name="Wilson R.K."/>
        </authorList>
    </citation>
    <scope>NUCLEOTIDE SEQUENCE [LARGE SCALE GENOMIC DNA]</scope>
    <source>
        <strain evidence="15">DSM 15470</strain>
    </source>
</reference>
<dbReference type="InterPro" id="IPR003730">
    <property type="entry name" value="Cu_polyphenol_OxRdtase"/>
</dbReference>
<feature type="domain" description="Pseudouridine synthase RsuA/RluA-like" evidence="14">
    <location>
        <begin position="86"/>
        <end position="232"/>
    </location>
</feature>
<dbReference type="InterPro" id="IPR038371">
    <property type="entry name" value="Cu_polyphenol_OxRdtase_sf"/>
</dbReference>